<accession>A0AAV5UTL0</accession>
<keyword evidence="3" id="KW-1185">Reference proteome</keyword>
<proteinExistence type="predicted"/>
<evidence type="ECO:0000256" key="1">
    <source>
        <dbReference type="SAM" id="MobiDB-lite"/>
    </source>
</evidence>
<dbReference type="Proteomes" id="UP001432322">
    <property type="component" value="Unassembled WGS sequence"/>
</dbReference>
<feature type="region of interest" description="Disordered" evidence="1">
    <location>
        <begin position="80"/>
        <end position="133"/>
    </location>
</feature>
<dbReference type="AlphaFoldDB" id="A0AAV5UTL0"/>
<evidence type="ECO:0000313" key="3">
    <source>
        <dbReference type="Proteomes" id="UP001432322"/>
    </source>
</evidence>
<evidence type="ECO:0000313" key="2">
    <source>
        <dbReference type="EMBL" id="GMT09538.1"/>
    </source>
</evidence>
<name>A0AAV5UTL0_9BILA</name>
<feature type="compositionally biased region" description="Basic residues" evidence="1">
    <location>
        <begin position="115"/>
        <end position="124"/>
    </location>
</feature>
<reference evidence="2" key="1">
    <citation type="submission" date="2023-10" db="EMBL/GenBank/DDBJ databases">
        <title>Genome assembly of Pristionchus species.</title>
        <authorList>
            <person name="Yoshida K."/>
            <person name="Sommer R.J."/>
        </authorList>
    </citation>
    <scope>NUCLEOTIDE SEQUENCE</scope>
    <source>
        <strain evidence="2">RS5133</strain>
    </source>
</reference>
<protein>
    <submittedName>
        <fullName evidence="2">Uncharacterized protein</fullName>
    </submittedName>
</protein>
<feature type="non-terminal residue" evidence="2">
    <location>
        <position position="1"/>
    </location>
</feature>
<sequence length="279" mass="31364">VVARALFTMATSSSSYYSGSSTTSNAAAMPKNADYYLPPIVRSLGADVRVDKVRLQCKTLDDGRFLYTYTMDLAQDKPTLRTDSEVSGSSRASRSSTSKKAAKSESETDYSVKSFHVRRQKHPPVKSTPTDRPIDRALSTRSIHGLTEMTMRSDEEELSSAIRQEVDVTFYIFAKTARGDFYRRRITDAFLGHTTLRRVLRSLAQYCGQAFKNWLRDLYILPGDGALLKDSTKWQQVPRSNISLTLGDLRYPGHDLTSGMVIIVDLLGVRNLSDLRRKK</sequence>
<organism evidence="2 3">
    <name type="scientific">Pristionchus fissidentatus</name>
    <dbReference type="NCBI Taxonomy" id="1538716"/>
    <lineage>
        <taxon>Eukaryota</taxon>
        <taxon>Metazoa</taxon>
        <taxon>Ecdysozoa</taxon>
        <taxon>Nematoda</taxon>
        <taxon>Chromadorea</taxon>
        <taxon>Rhabditida</taxon>
        <taxon>Rhabditina</taxon>
        <taxon>Diplogasteromorpha</taxon>
        <taxon>Diplogasteroidea</taxon>
        <taxon>Neodiplogasteridae</taxon>
        <taxon>Pristionchus</taxon>
    </lineage>
</organism>
<dbReference type="EMBL" id="BTSY01000001">
    <property type="protein sequence ID" value="GMT09538.1"/>
    <property type="molecule type" value="Genomic_DNA"/>
</dbReference>
<feature type="compositionally biased region" description="Low complexity" evidence="1">
    <location>
        <begin position="85"/>
        <end position="99"/>
    </location>
</feature>
<comment type="caution">
    <text evidence="2">The sequence shown here is derived from an EMBL/GenBank/DDBJ whole genome shotgun (WGS) entry which is preliminary data.</text>
</comment>
<gene>
    <name evidence="2" type="ORF">PFISCL1PPCAC_835</name>
</gene>